<evidence type="ECO:0000259" key="10">
    <source>
        <dbReference type="PROSITE" id="PS50928"/>
    </source>
</evidence>
<sequence length="301" mass="33300">MNIEVSQNTVTSTTNNVPTRSSEEPRRQRRRGHFWSMLAFYTAIGFFILNILAMVCTVVLDSLGKQWFATWLPEGLFTTQWYAFAFSDHDIVQLLSNTLIVALGATFISMLVGFPAAYVLARQQFRFKGALMGFYLLPMLVPPLAYGIPLATVLLRYIGGELPGVILINVVPTLPFVILILVPFIEQVDISLESASHMLGANRLQTFWRIVLPLVMPGLLTAGILAVVRVIAMFELTYLVANADAGTLIVTLYGDAFASGMRPEQAINAMAVVYMLTTMALLIIALCFVKPTQFVVRLKGK</sequence>
<feature type="transmembrane region" description="Helical" evidence="8">
    <location>
        <begin position="99"/>
        <end position="121"/>
    </location>
</feature>
<keyword evidence="4" id="KW-0997">Cell inner membrane</keyword>
<dbReference type="Gene3D" id="1.10.3720.10">
    <property type="entry name" value="MetI-like"/>
    <property type="match status" value="1"/>
</dbReference>
<dbReference type="PANTHER" id="PTHR43357:SF4">
    <property type="entry name" value="INNER MEMBRANE ABC TRANSPORTER PERMEASE PROTEIN YDCV"/>
    <property type="match status" value="1"/>
</dbReference>
<feature type="transmembrane region" description="Helical" evidence="8">
    <location>
        <begin position="34"/>
        <end position="60"/>
    </location>
</feature>
<evidence type="ECO:0000256" key="4">
    <source>
        <dbReference type="ARBA" id="ARBA00022519"/>
    </source>
</evidence>
<feature type="domain" description="ABC transmembrane type-1" evidence="10">
    <location>
        <begin position="95"/>
        <end position="285"/>
    </location>
</feature>
<accession>A0A8J3I5R6</accession>
<keyword evidence="5 8" id="KW-0812">Transmembrane</keyword>
<dbReference type="PROSITE" id="PS50928">
    <property type="entry name" value="ABC_TM1"/>
    <property type="match status" value="1"/>
</dbReference>
<dbReference type="EMBL" id="BNJF01000003">
    <property type="protein sequence ID" value="GHO47325.1"/>
    <property type="molecule type" value="Genomic_DNA"/>
</dbReference>
<evidence type="ECO:0000313" key="12">
    <source>
        <dbReference type="Proteomes" id="UP000612362"/>
    </source>
</evidence>
<evidence type="ECO:0000256" key="2">
    <source>
        <dbReference type="ARBA" id="ARBA00022448"/>
    </source>
</evidence>
<keyword evidence="3" id="KW-1003">Cell membrane</keyword>
<dbReference type="InterPro" id="IPR000515">
    <property type="entry name" value="MetI-like"/>
</dbReference>
<dbReference type="CDD" id="cd06261">
    <property type="entry name" value="TM_PBP2"/>
    <property type="match status" value="1"/>
</dbReference>
<evidence type="ECO:0000256" key="1">
    <source>
        <dbReference type="ARBA" id="ARBA00004429"/>
    </source>
</evidence>
<keyword evidence="2 8" id="KW-0813">Transport</keyword>
<feature type="transmembrane region" description="Helical" evidence="8">
    <location>
        <begin position="206"/>
        <end position="232"/>
    </location>
</feature>
<dbReference type="GO" id="GO:0055085">
    <property type="term" value="P:transmembrane transport"/>
    <property type="evidence" value="ECO:0007669"/>
    <property type="project" value="InterPro"/>
</dbReference>
<dbReference type="SUPFAM" id="SSF161098">
    <property type="entry name" value="MetI-like"/>
    <property type="match status" value="1"/>
</dbReference>
<dbReference type="RefSeq" id="WP_220196634.1">
    <property type="nucleotide sequence ID" value="NZ_BNJF01000003.1"/>
</dbReference>
<organism evidence="11 12">
    <name type="scientific">Ktedonospora formicarum</name>
    <dbReference type="NCBI Taxonomy" id="2778364"/>
    <lineage>
        <taxon>Bacteria</taxon>
        <taxon>Bacillati</taxon>
        <taxon>Chloroflexota</taxon>
        <taxon>Ktedonobacteria</taxon>
        <taxon>Ktedonobacterales</taxon>
        <taxon>Ktedonobacteraceae</taxon>
        <taxon>Ktedonospora</taxon>
    </lineage>
</organism>
<evidence type="ECO:0000256" key="8">
    <source>
        <dbReference type="RuleBase" id="RU363032"/>
    </source>
</evidence>
<feature type="region of interest" description="Disordered" evidence="9">
    <location>
        <begin position="1"/>
        <end position="28"/>
    </location>
</feature>
<feature type="transmembrane region" description="Helical" evidence="8">
    <location>
        <begin position="133"/>
        <end position="158"/>
    </location>
</feature>
<evidence type="ECO:0000256" key="7">
    <source>
        <dbReference type="ARBA" id="ARBA00023136"/>
    </source>
</evidence>
<name>A0A8J3I5R6_9CHLR</name>
<evidence type="ECO:0000256" key="9">
    <source>
        <dbReference type="SAM" id="MobiDB-lite"/>
    </source>
</evidence>
<gene>
    <name evidence="11" type="ORF">KSX_54880</name>
</gene>
<keyword evidence="7 8" id="KW-0472">Membrane</keyword>
<keyword evidence="6 8" id="KW-1133">Transmembrane helix</keyword>
<proteinExistence type="inferred from homology"/>
<dbReference type="Pfam" id="PF00528">
    <property type="entry name" value="BPD_transp_1"/>
    <property type="match status" value="1"/>
</dbReference>
<comment type="subcellular location">
    <subcellularLocation>
        <location evidence="1">Cell inner membrane</location>
        <topology evidence="1">Multi-pass membrane protein</topology>
    </subcellularLocation>
    <subcellularLocation>
        <location evidence="8">Cell membrane</location>
        <topology evidence="8">Multi-pass membrane protein</topology>
    </subcellularLocation>
</comment>
<evidence type="ECO:0000256" key="6">
    <source>
        <dbReference type="ARBA" id="ARBA00022989"/>
    </source>
</evidence>
<comment type="similarity">
    <text evidence="8">Belongs to the binding-protein-dependent transport system permease family.</text>
</comment>
<evidence type="ECO:0000256" key="5">
    <source>
        <dbReference type="ARBA" id="ARBA00022692"/>
    </source>
</evidence>
<dbReference type="GO" id="GO:0005886">
    <property type="term" value="C:plasma membrane"/>
    <property type="evidence" value="ECO:0007669"/>
    <property type="project" value="UniProtKB-SubCell"/>
</dbReference>
<evidence type="ECO:0000313" key="11">
    <source>
        <dbReference type="EMBL" id="GHO47325.1"/>
    </source>
</evidence>
<feature type="transmembrane region" description="Helical" evidence="8">
    <location>
        <begin position="266"/>
        <end position="289"/>
    </location>
</feature>
<evidence type="ECO:0000256" key="3">
    <source>
        <dbReference type="ARBA" id="ARBA00022475"/>
    </source>
</evidence>
<protein>
    <submittedName>
        <fullName evidence="11">ABC transporter permease</fullName>
    </submittedName>
</protein>
<feature type="compositionally biased region" description="Low complexity" evidence="9">
    <location>
        <begin position="1"/>
        <end position="20"/>
    </location>
</feature>
<dbReference type="AlphaFoldDB" id="A0A8J3I5R6"/>
<dbReference type="InterPro" id="IPR035906">
    <property type="entry name" value="MetI-like_sf"/>
</dbReference>
<dbReference type="Proteomes" id="UP000612362">
    <property type="component" value="Unassembled WGS sequence"/>
</dbReference>
<reference evidence="11" key="1">
    <citation type="submission" date="2020-10" db="EMBL/GenBank/DDBJ databases">
        <title>Taxonomic study of unclassified bacteria belonging to the class Ktedonobacteria.</title>
        <authorList>
            <person name="Yabe S."/>
            <person name="Wang C.M."/>
            <person name="Zheng Y."/>
            <person name="Sakai Y."/>
            <person name="Cavaletti L."/>
            <person name="Monciardini P."/>
            <person name="Donadio S."/>
        </authorList>
    </citation>
    <scope>NUCLEOTIDE SEQUENCE</scope>
    <source>
        <strain evidence="11">SOSP1-1</strain>
    </source>
</reference>
<feature type="transmembrane region" description="Helical" evidence="8">
    <location>
        <begin position="164"/>
        <end position="185"/>
    </location>
</feature>
<dbReference type="PANTHER" id="PTHR43357">
    <property type="entry name" value="INNER MEMBRANE ABC TRANSPORTER PERMEASE PROTEIN YDCV"/>
    <property type="match status" value="1"/>
</dbReference>
<keyword evidence="12" id="KW-1185">Reference proteome</keyword>
<comment type="caution">
    <text evidence="11">The sequence shown here is derived from an EMBL/GenBank/DDBJ whole genome shotgun (WGS) entry which is preliminary data.</text>
</comment>